<feature type="transmembrane region" description="Helical" evidence="1">
    <location>
        <begin position="206"/>
        <end position="226"/>
    </location>
</feature>
<feature type="transmembrane region" description="Helical" evidence="1">
    <location>
        <begin position="12"/>
        <end position="30"/>
    </location>
</feature>
<sequence>MKYSRDIDFFRAILIVLVILVHIVNFGNVYPLAKSGILSFIMPTFLVITGFLVNINKPIQDYTLYILRIWLPYMILVIGYAVLSLFLPVRDGIKVCDIPTILNILFIKSIGPYWFLHAMMVCGILYYFAFHISDRIDVTAKYSIFASLLIIVSLLTPFLNIKTAVYYFIGVGIRQYYKDFSRIYIRSLWPLIPFCLLIADTGFHDWGTISVLICVFSFLSFSSYFFSLIKGRTKVAIEYIGRNTFPIYIFHPIFTMLSKFILPFFRFDSTGVLHSFLTILISIIGSIYIAKIMDWSHLSILFGRKKILR</sequence>
<feature type="transmembrane region" description="Helical" evidence="1">
    <location>
        <begin position="67"/>
        <end position="90"/>
    </location>
</feature>
<dbReference type="InterPro" id="IPR002656">
    <property type="entry name" value="Acyl_transf_3_dom"/>
</dbReference>
<gene>
    <name evidence="3" type="ORF">Premu_0545</name>
</gene>
<feature type="transmembrane region" description="Helical" evidence="1">
    <location>
        <begin position="247"/>
        <end position="265"/>
    </location>
</feature>
<dbReference type="OrthoDB" id="9809782at2"/>
<keyword evidence="1" id="KW-0812">Transmembrane</keyword>
<proteinExistence type="predicted"/>
<dbReference type="AlphaFoldDB" id="F8NCD2"/>
<dbReference type="Proteomes" id="UP000002772">
    <property type="component" value="Unassembled WGS sequence"/>
</dbReference>
<evidence type="ECO:0000313" key="4">
    <source>
        <dbReference type="Proteomes" id="UP000002772"/>
    </source>
</evidence>
<keyword evidence="3" id="KW-0012">Acyltransferase</keyword>
<keyword evidence="1" id="KW-0472">Membrane</keyword>
<accession>F8NCD2</accession>
<feature type="transmembrane region" description="Helical" evidence="1">
    <location>
        <begin position="110"/>
        <end position="130"/>
    </location>
</feature>
<dbReference type="GO" id="GO:0016747">
    <property type="term" value="F:acyltransferase activity, transferring groups other than amino-acyl groups"/>
    <property type="evidence" value="ECO:0007669"/>
    <property type="project" value="InterPro"/>
</dbReference>
<dbReference type="eggNOG" id="ENOG5033QXP">
    <property type="taxonomic scope" value="Bacteria"/>
</dbReference>
<keyword evidence="1" id="KW-1133">Transmembrane helix</keyword>
<evidence type="ECO:0000256" key="1">
    <source>
        <dbReference type="SAM" id="Phobius"/>
    </source>
</evidence>
<dbReference type="HOGENOM" id="CLU_846366_0_0_10"/>
<organism evidence="3 4">
    <name type="scientific">Hallella multisaccharivorax DSM 17128</name>
    <dbReference type="NCBI Taxonomy" id="688246"/>
    <lineage>
        <taxon>Bacteria</taxon>
        <taxon>Pseudomonadati</taxon>
        <taxon>Bacteroidota</taxon>
        <taxon>Bacteroidia</taxon>
        <taxon>Bacteroidales</taxon>
        <taxon>Prevotellaceae</taxon>
        <taxon>Hallella</taxon>
    </lineage>
</organism>
<name>F8NCD2_9BACT</name>
<feature type="domain" description="Acyltransferase 3" evidence="2">
    <location>
        <begin position="6"/>
        <end position="290"/>
    </location>
</feature>
<dbReference type="EMBL" id="GL945017">
    <property type="protein sequence ID" value="EGN56022.1"/>
    <property type="molecule type" value="Genomic_DNA"/>
</dbReference>
<keyword evidence="4" id="KW-1185">Reference proteome</keyword>
<keyword evidence="3" id="KW-0808">Transferase</keyword>
<reference evidence="4" key="1">
    <citation type="journal article" date="2011" name="Stand. Genomic Sci.">
        <title>Non-contiguous finished genome sequence of the opportunistic oral pathogen Prevotella multisaccharivorax type strain (PPPA20).</title>
        <authorList>
            <person name="Pati A."/>
            <person name="Gronow S."/>
            <person name="Lu M."/>
            <person name="Lapidus A."/>
            <person name="Nolan M."/>
            <person name="Lucas S."/>
            <person name="Hammon N."/>
            <person name="Deshpande S."/>
            <person name="Cheng J.F."/>
            <person name="Tapia R."/>
            <person name="Han C."/>
            <person name="Goodwin L."/>
            <person name="Pitluck S."/>
            <person name="Liolios K."/>
            <person name="Pagani I."/>
            <person name="Mavromatis K."/>
            <person name="Mikhailova N."/>
            <person name="Huntemann M."/>
            <person name="Chen A."/>
            <person name="Palaniappan K."/>
            <person name="Land M."/>
            <person name="Hauser L."/>
            <person name="Detter J.C."/>
            <person name="Brambilla E.M."/>
            <person name="Rohde M."/>
            <person name="Goker M."/>
            <person name="Woyke T."/>
            <person name="Bristow J."/>
            <person name="Eisen J.A."/>
            <person name="Markowitz V."/>
            <person name="Hugenholtz P."/>
            <person name="Kyrpides N.C."/>
            <person name="Klenk H.P."/>
            <person name="Ivanova N."/>
        </authorList>
    </citation>
    <scope>NUCLEOTIDE SEQUENCE [LARGE SCALE GENOMIC DNA]</scope>
    <source>
        <strain evidence="4">DSM 17128</strain>
    </source>
</reference>
<evidence type="ECO:0000313" key="3">
    <source>
        <dbReference type="EMBL" id="EGN56022.1"/>
    </source>
</evidence>
<feature type="transmembrane region" description="Helical" evidence="1">
    <location>
        <begin position="36"/>
        <end position="55"/>
    </location>
</feature>
<feature type="transmembrane region" description="Helical" evidence="1">
    <location>
        <begin position="271"/>
        <end position="290"/>
    </location>
</feature>
<protein>
    <submittedName>
        <fullName evidence="3">Acyltransferase 3</fullName>
    </submittedName>
</protein>
<evidence type="ECO:0000259" key="2">
    <source>
        <dbReference type="Pfam" id="PF01757"/>
    </source>
</evidence>
<dbReference type="Pfam" id="PF01757">
    <property type="entry name" value="Acyl_transf_3"/>
    <property type="match status" value="1"/>
</dbReference>
<feature type="transmembrane region" description="Helical" evidence="1">
    <location>
        <begin position="142"/>
        <end position="169"/>
    </location>
</feature>